<organism evidence="4 5">
    <name type="scientific">Linnemannia exigua</name>
    <dbReference type="NCBI Taxonomy" id="604196"/>
    <lineage>
        <taxon>Eukaryota</taxon>
        <taxon>Fungi</taxon>
        <taxon>Fungi incertae sedis</taxon>
        <taxon>Mucoromycota</taxon>
        <taxon>Mortierellomycotina</taxon>
        <taxon>Mortierellomycetes</taxon>
        <taxon>Mortierellales</taxon>
        <taxon>Mortierellaceae</taxon>
        <taxon>Linnemannia</taxon>
    </lineage>
</organism>
<dbReference type="GO" id="GO:0051020">
    <property type="term" value="F:GTPase binding"/>
    <property type="evidence" value="ECO:0007669"/>
    <property type="project" value="TreeGrafter"/>
</dbReference>
<accession>A0AAD4DB07</accession>
<protein>
    <recommendedName>
        <fullName evidence="3">Dilute domain-containing protein</fullName>
    </recommendedName>
</protein>
<feature type="region of interest" description="Disordered" evidence="2">
    <location>
        <begin position="329"/>
        <end position="364"/>
    </location>
</feature>
<dbReference type="InterPro" id="IPR002710">
    <property type="entry name" value="Dilute_dom"/>
</dbReference>
<gene>
    <name evidence="4" type="ORF">BGZ95_010796</name>
</gene>
<feature type="compositionally biased region" description="Gly residues" evidence="2">
    <location>
        <begin position="338"/>
        <end position="353"/>
    </location>
</feature>
<keyword evidence="5" id="KW-1185">Reference proteome</keyword>
<proteinExistence type="predicted"/>
<dbReference type="PROSITE" id="PS51126">
    <property type="entry name" value="DILUTE"/>
    <property type="match status" value="1"/>
</dbReference>
<dbReference type="EMBL" id="JAAAIL010000753">
    <property type="protein sequence ID" value="KAG0273390.1"/>
    <property type="molecule type" value="Genomic_DNA"/>
</dbReference>
<dbReference type="PROSITE" id="PS50088">
    <property type="entry name" value="ANK_REPEAT"/>
    <property type="match status" value="2"/>
</dbReference>
<keyword evidence="1" id="KW-0040">ANK repeat</keyword>
<feature type="region of interest" description="Disordered" evidence="2">
    <location>
        <begin position="98"/>
        <end position="138"/>
    </location>
</feature>
<feature type="repeat" description="ANK" evidence="1">
    <location>
        <begin position="264"/>
        <end position="296"/>
    </location>
</feature>
<feature type="compositionally biased region" description="Low complexity" evidence="2">
    <location>
        <begin position="799"/>
        <end position="823"/>
    </location>
</feature>
<feature type="repeat" description="ANK" evidence="1">
    <location>
        <begin position="231"/>
        <end position="263"/>
    </location>
</feature>
<dbReference type="PANTHER" id="PTHR16027:SF6">
    <property type="entry name" value="DILUTE DOMAIN-CONTAINING PROTEIN"/>
    <property type="match status" value="1"/>
</dbReference>
<evidence type="ECO:0000259" key="3">
    <source>
        <dbReference type="PROSITE" id="PS51126"/>
    </source>
</evidence>
<dbReference type="SMART" id="SM00248">
    <property type="entry name" value="ANK"/>
    <property type="match status" value="2"/>
</dbReference>
<feature type="compositionally biased region" description="Polar residues" evidence="2">
    <location>
        <begin position="49"/>
        <end position="59"/>
    </location>
</feature>
<feature type="region of interest" description="Disordered" evidence="2">
    <location>
        <begin position="1"/>
        <end position="20"/>
    </location>
</feature>
<dbReference type="SUPFAM" id="SSF48403">
    <property type="entry name" value="Ankyrin repeat"/>
    <property type="match status" value="1"/>
</dbReference>
<evidence type="ECO:0000256" key="1">
    <source>
        <dbReference type="PROSITE-ProRule" id="PRU00023"/>
    </source>
</evidence>
<feature type="region of interest" description="Disordered" evidence="2">
    <location>
        <begin position="387"/>
        <end position="409"/>
    </location>
</feature>
<reference evidence="4" key="1">
    <citation type="journal article" date="2020" name="Fungal Divers.">
        <title>Resolving the Mortierellaceae phylogeny through synthesis of multi-gene phylogenetics and phylogenomics.</title>
        <authorList>
            <person name="Vandepol N."/>
            <person name="Liber J."/>
            <person name="Desiro A."/>
            <person name="Na H."/>
            <person name="Kennedy M."/>
            <person name="Barry K."/>
            <person name="Grigoriev I.V."/>
            <person name="Miller A.N."/>
            <person name="O'Donnell K."/>
            <person name="Stajich J.E."/>
            <person name="Bonito G."/>
        </authorList>
    </citation>
    <scope>NUCLEOTIDE SEQUENCE</scope>
    <source>
        <strain evidence="4">NRRL 28262</strain>
    </source>
</reference>
<evidence type="ECO:0000313" key="4">
    <source>
        <dbReference type="EMBL" id="KAG0273390.1"/>
    </source>
</evidence>
<dbReference type="InterPro" id="IPR052072">
    <property type="entry name" value="Vascular_dev_regulator"/>
</dbReference>
<evidence type="ECO:0000256" key="2">
    <source>
        <dbReference type="SAM" id="MobiDB-lite"/>
    </source>
</evidence>
<dbReference type="AlphaFoldDB" id="A0AAD4DB07"/>
<dbReference type="Pfam" id="PF01843">
    <property type="entry name" value="DIL"/>
    <property type="match status" value="1"/>
</dbReference>
<dbReference type="PANTHER" id="PTHR16027">
    <property type="entry name" value="DILUTE DOMAIN-CONTAINING PROTEIN YPR089W"/>
    <property type="match status" value="1"/>
</dbReference>
<feature type="domain" description="Dilute" evidence="3">
    <location>
        <begin position="481"/>
        <end position="784"/>
    </location>
</feature>
<name>A0AAD4DB07_9FUNG</name>
<dbReference type="InterPro" id="IPR036770">
    <property type="entry name" value="Ankyrin_rpt-contain_sf"/>
</dbReference>
<dbReference type="InterPro" id="IPR002110">
    <property type="entry name" value="Ankyrin_rpt"/>
</dbReference>
<dbReference type="PROSITE" id="PS50297">
    <property type="entry name" value="ANK_REP_REGION"/>
    <property type="match status" value="2"/>
</dbReference>
<feature type="compositionally biased region" description="Low complexity" evidence="2">
    <location>
        <begin position="842"/>
        <end position="859"/>
    </location>
</feature>
<dbReference type="Proteomes" id="UP001194580">
    <property type="component" value="Unassembled WGS sequence"/>
</dbReference>
<comment type="caution">
    <text evidence="4">The sequence shown here is derived from an EMBL/GenBank/DDBJ whole genome shotgun (WGS) entry which is preliminary data.</text>
</comment>
<dbReference type="SMART" id="SM01132">
    <property type="entry name" value="DIL"/>
    <property type="match status" value="1"/>
</dbReference>
<feature type="region of interest" description="Disordered" evidence="2">
    <location>
        <begin position="35"/>
        <end position="59"/>
    </location>
</feature>
<feature type="region of interest" description="Disordered" evidence="2">
    <location>
        <begin position="794"/>
        <end position="917"/>
    </location>
</feature>
<evidence type="ECO:0000313" key="5">
    <source>
        <dbReference type="Proteomes" id="UP001194580"/>
    </source>
</evidence>
<dbReference type="Gene3D" id="1.25.40.20">
    <property type="entry name" value="Ankyrin repeat-containing domain"/>
    <property type="match status" value="1"/>
</dbReference>
<dbReference type="Pfam" id="PF12796">
    <property type="entry name" value="Ank_2"/>
    <property type="match status" value="1"/>
</dbReference>
<sequence length="961" mass="107084">MDDDTLSDTHRRSSSGVDTLCSDFSESTEYEHASSFSLNKGRFSRPHSTESLSQFNNSPKHLQEEQLMDMDEYPFPRDDTEVCRPGSLRLEHLTPVNPLIDALTPPSPTDLEHSSNNSNSTTTSVSTDSNSLQMTERESILEPEQPTLQDGLFSPVSSTLSLSSTPSIFEFSRADLDDPRIIMSRPIPDEDKKIKMCMLFSRASSNGDLSTIVDMLDNFREWVDLEYHEDDGTTPLIYAACFGHTAVVFMLLDAGALIDARDRSGWTALVWATNNKHEHMVRLLLEHGASTKATTTKGRTIADFLRHDPNDTTRIAQIFKEPTFTASTFRNRNSTFSNGGGSNGGDGGCGGEGSGRRASGGYDPLGIESFEESMSESEWQYRLKRDTADAEGGVDTMGSNSSLADQYDDDDESEFDWERCLPDQMFVFSSNDIGHIIDTTITIMDPARLQTHEPVPAYVIFLAARFAHYFSTPELLDELLEATLSAIETVAMGKPDDMALGAYWISNTTALLHFLRKDPGINTASTDYHPRFEALLIDITQMVILDAERRIEKVLGPAMLDHDTIIGLDEVKFQSDWAFWRGIGIKSSYSNSYSNSKRASAPPTTLAGLYPPPCFKRSSLQLARPSSPRQRSISPRTVTTMLSSLLYLMQTNDVHTDIVHYIVIQVMYYIACEVFNWIMDNRTFLTRSKALQTRLNLSILEDWLRNNQLPSRLAEPLMPLIQLLQLLQVLSLQGDLTTWIETRKKLELLNPAQVKHVVSSYRYEVNERRLPAEVTKYVLQVVADTEKVIRKKRSEETLSGSSITASSSSVSGKSSRRNSSQGGIDAGGSSDSNMDEDGFGDSGSSTSRTTRARSRAGGVASRGGGEASGSQTGSFMSEAEIEQAWMRRQKPRVRTPVQTEERRKKGGKEEDEYGTSQTKDSMVWIHFTLPTNLAAREGTVDRVYVPQIPEDMMSQLDSYGY</sequence>
<feature type="compositionally biased region" description="Low complexity" evidence="2">
    <location>
        <begin position="114"/>
        <end position="131"/>
    </location>
</feature>